<evidence type="ECO:0000313" key="4">
    <source>
        <dbReference type="EMBL" id="CAF3887986.1"/>
    </source>
</evidence>
<gene>
    <name evidence="3" type="ORF">FNK824_LOCUS19493</name>
    <name evidence="4" type="ORF">OTI717_LOCUS23115</name>
    <name evidence="1" type="ORF">RFH988_LOCUS11041</name>
    <name evidence="2" type="ORF">SEV965_LOCUS11908</name>
</gene>
<dbReference type="Proteomes" id="UP000663889">
    <property type="component" value="Unassembled WGS sequence"/>
</dbReference>
<dbReference type="EMBL" id="CAJNOO010000426">
    <property type="protein sequence ID" value="CAF0940280.1"/>
    <property type="molecule type" value="Genomic_DNA"/>
</dbReference>
<sequence>MSKKKSSDKQSNDNDDELKLNELKLPIYVSHLKNGNTLCANDNLLILQNGSTTLEIRTLPKFEPKHIPWHEGLLRDIVWCSELGLFIFLTQNALFTFNPQSIASPSTTTYNTEYQFKIISYSTIKPYDNNSVFWRCTCVGTTVYITYSGRGTVIDEYILEKSSCKLINRWMPPQTCATYEGIWCIRSHPNTNQLGMTILNLKNNQWHFEIRNSNNLSQIWETIIPISHGDCELSPLLNNEWLLINSCGIRLFQIGNLKFKTAVEYERELKNAITIKDDYFIVRTKYTIEIHATNKKNKN</sequence>
<dbReference type="Proteomes" id="UP000663882">
    <property type="component" value="Unassembled WGS sequence"/>
</dbReference>
<dbReference type="Proteomes" id="UP000663823">
    <property type="component" value="Unassembled WGS sequence"/>
</dbReference>
<name>A0A814IDR8_9BILA</name>
<evidence type="ECO:0000313" key="2">
    <source>
        <dbReference type="EMBL" id="CAF1023129.1"/>
    </source>
</evidence>
<dbReference type="Proteomes" id="UP000663874">
    <property type="component" value="Unassembled WGS sequence"/>
</dbReference>
<dbReference type="EMBL" id="CAJOAX010004067">
    <property type="protein sequence ID" value="CAF3887986.1"/>
    <property type="molecule type" value="Genomic_DNA"/>
</dbReference>
<dbReference type="OrthoDB" id="10011228at2759"/>
<proteinExistence type="predicted"/>
<reference evidence="2" key="1">
    <citation type="submission" date="2021-02" db="EMBL/GenBank/DDBJ databases">
        <authorList>
            <person name="Nowell W R."/>
        </authorList>
    </citation>
    <scope>NUCLEOTIDE SEQUENCE</scope>
</reference>
<dbReference type="EMBL" id="CAJNOU010000527">
    <property type="protein sequence ID" value="CAF1023129.1"/>
    <property type="molecule type" value="Genomic_DNA"/>
</dbReference>
<evidence type="ECO:0000313" key="1">
    <source>
        <dbReference type="EMBL" id="CAF0940280.1"/>
    </source>
</evidence>
<organism evidence="2 5">
    <name type="scientific">Rotaria sordida</name>
    <dbReference type="NCBI Taxonomy" id="392033"/>
    <lineage>
        <taxon>Eukaryota</taxon>
        <taxon>Metazoa</taxon>
        <taxon>Spiralia</taxon>
        <taxon>Gnathifera</taxon>
        <taxon>Rotifera</taxon>
        <taxon>Eurotatoria</taxon>
        <taxon>Bdelloidea</taxon>
        <taxon>Philodinida</taxon>
        <taxon>Philodinidae</taxon>
        <taxon>Rotaria</taxon>
    </lineage>
</organism>
<evidence type="ECO:0000313" key="5">
    <source>
        <dbReference type="Proteomes" id="UP000663889"/>
    </source>
</evidence>
<dbReference type="AlphaFoldDB" id="A0A814IDR8"/>
<evidence type="ECO:0000313" key="3">
    <source>
        <dbReference type="EMBL" id="CAF3880093.1"/>
    </source>
</evidence>
<accession>A0A814IDR8</accession>
<comment type="caution">
    <text evidence="2">The sequence shown here is derived from an EMBL/GenBank/DDBJ whole genome shotgun (WGS) entry which is preliminary data.</text>
</comment>
<dbReference type="EMBL" id="CAJOBE010003433">
    <property type="protein sequence ID" value="CAF3880093.1"/>
    <property type="molecule type" value="Genomic_DNA"/>
</dbReference>
<protein>
    <submittedName>
        <fullName evidence="2">Uncharacterized protein</fullName>
    </submittedName>
</protein>